<accession>A0A7S3NLD8</accession>
<feature type="region of interest" description="Disordered" evidence="1">
    <location>
        <begin position="37"/>
        <end position="100"/>
    </location>
</feature>
<feature type="compositionally biased region" description="Acidic residues" evidence="1">
    <location>
        <begin position="173"/>
        <end position="196"/>
    </location>
</feature>
<name>A0A7S3NLD8_9STRA</name>
<feature type="compositionally biased region" description="Acidic residues" evidence="1">
    <location>
        <begin position="57"/>
        <end position="100"/>
    </location>
</feature>
<gene>
    <name evidence="3" type="ORF">ALAG00032_LOCUS6102</name>
</gene>
<dbReference type="AlphaFoldDB" id="A0A7S3NLD8"/>
<feature type="chain" id="PRO_5031527019" evidence="2">
    <location>
        <begin position="24"/>
        <end position="196"/>
    </location>
</feature>
<protein>
    <submittedName>
        <fullName evidence="3">Uncharacterized protein</fullName>
    </submittedName>
</protein>
<dbReference type="EMBL" id="HBIJ01008638">
    <property type="protein sequence ID" value="CAE0365360.1"/>
    <property type="molecule type" value="Transcribed_RNA"/>
</dbReference>
<evidence type="ECO:0000256" key="1">
    <source>
        <dbReference type="SAM" id="MobiDB-lite"/>
    </source>
</evidence>
<sequence length="196" mass="21376">MRYHLLLMWVCFLIPIFSSFVSALHFSRSAMSSPSSLVQGLSSIRGGGPDDAAIDLSGDDEDPDDGGGDDDDDDDDDEDDDDDGSEEVDDEEETVTEAEPELIFGIEKAVLIRLVVMSALTLVMNTMLPKPSDVADRHLKKAAEEAAAKKAKVEEVKQQEKESSSTTTTATTTEDELEIFEEDGDDQQLEAEEVLV</sequence>
<evidence type="ECO:0000256" key="2">
    <source>
        <dbReference type="SAM" id="SignalP"/>
    </source>
</evidence>
<feature type="region of interest" description="Disordered" evidence="1">
    <location>
        <begin position="139"/>
        <end position="196"/>
    </location>
</feature>
<feature type="signal peptide" evidence="2">
    <location>
        <begin position="1"/>
        <end position="23"/>
    </location>
</feature>
<keyword evidence="2" id="KW-0732">Signal</keyword>
<reference evidence="3" key="1">
    <citation type="submission" date="2021-01" db="EMBL/GenBank/DDBJ databases">
        <authorList>
            <person name="Corre E."/>
            <person name="Pelletier E."/>
            <person name="Niang G."/>
            <person name="Scheremetjew M."/>
            <person name="Finn R."/>
            <person name="Kale V."/>
            <person name="Holt S."/>
            <person name="Cochrane G."/>
            <person name="Meng A."/>
            <person name="Brown T."/>
            <person name="Cohen L."/>
        </authorList>
    </citation>
    <scope>NUCLEOTIDE SEQUENCE</scope>
    <source>
        <strain evidence="3">CCMP1510</strain>
    </source>
</reference>
<feature type="compositionally biased region" description="Basic and acidic residues" evidence="1">
    <location>
        <begin position="139"/>
        <end position="163"/>
    </location>
</feature>
<organism evidence="3">
    <name type="scientific">Aureoumbra lagunensis</name>
    <dbReference type="NCBI Taxonomy" id="44058"/>
    <lineage>
        <taxon>Eukaryota</taxon>
        <taxon>Sar</taxon>
        <taxon>Stramenopiles</taxon>
        <taxon>Ochrophyta</taxon>
        <taxon>Pelagophyceae</taxon>
        <taxon>Pelagomonadales</taxon>
        <taxon>Aureoumbra</taxon>
    </lineage>
</organism>
<proteinExistence type="predicted"/>
<evidence type="ECO:0000313" key="3">
    <source>
        <dbReference type="EMBL" id="CAE0365360.1"/>
    </source>
</evidence>